<protein>
    <submittedName>
        <fullName evidence="1">Uncharacterized protein</fullName>
    </submittedName>
</protein>
<proteinExistence type="predicted"/>
<dbReference type="AlphaFoldDB" id="A0A0F8XEB7"/>
<evidence type="ECO:0000313" key="1">
    <source>
        <dbReference type="EMBL" id="KKK59300.1"/>
    </source>
</evidence>
<name>A0A0F8XEB7_9ZZZZ</name>
<gene>
    <name evidence="1" type="ORF">LCGC14_3035760</name>
</gene>
<organism evidence="1">
    <name type="scientific">marine sediment metagenome</name>
    <dbReference type="NCBI Taxonomy" id="412755"/>
    <lineage>
        <taxon>unclassified sequences</taxon>
        <taxon>metagenomes</taxon>
        <taxon>ecological metagenomes</taxon>
    </lineage>
</organism>
<comment type="caution">
    <text evidence="1">The sequence shown here is derived from an EMBL/GenBank/DDBJ whole genome shotgun (WGS) entry which is preliminary data.</text>
</comment>
<reference evidence="1" key="1">
    <citation type="journal article" date="2015" name="Nature">
        <title>Complex archaea that bridge the gap between prokaryotes and eukaryotes.</title>
        <authorList>
            <person name="Spang A."/>
            <person name="Saw J.H."/>
            <person name="Jorgensen S.L."/>
            <person name="Zaremba-Niedzwiedzka K."/>
            <person name="Martijn J."/>
            <person name="Lind A.E."/>
            <person name="van Eijk R."/>
            <person name="Schleper C."/>
            <person name="Guy L."/>
            <person name="Ettema T.J."/>
        </authorList>
    </citation>
    <scope>NUCLEOTIDE SEQUENCE</scope>
</reference>
<accession>A0A0F8XEB7</accession>
<sequence length="105" mass="12321">MTVGHLFFLTHSLFSRTISKEELFFLTSEWKGERFDDSHPKLPDEILERAKKIGIDDTWTALEIQGTEIPFRRRPTAASRPKFYNGTFVKGEGYFSFHLLYRSCQ</sequence>
<dbReference type="EMBL" id="LAZR01063549">
    <property type="protein sequence ID" value="KKK59300.1"/>
    <property type="molecule type" value="Genomic_DNA"/>
</dbReference>